<evidence type="ECO:0000313" key="1">
    <source>
        <dbReference type="EMBL" id="KIK91988.1"/>
    </source>
</evidence>
<reference evidence="2" key="2">
    <citation type="submission" date="2015-01" db="EMBL/GenBank/DDBJ databases">
        <title>Evolutionary Origins and Diversification of the Mycorrhizal Mutualists.</title>
        <authorList>
            <consortium name="DOE Joint Genome Institute"/>
            <consortium name="Mycorrhizal Genomics Consortium"/>
            <person name="Kohler A."/>
            <person name="Kuo A."/>
            <person name="Nagy L.G."/>
            <person name="Floudas D."/>
            <person name="Copeland A."/>
            <person name="Barry K.W."/>
            <person name="Cichocki N."/>
            <person name="Veneault-Fourrey C."/>
            <person name="LaButti K."/>
            <person name="Lindquist E.A."/>
            <person name="Lipzen A."/>
            <person name="Lundell T."/>
            <person name="Morin E."/>
            <person name="Murat C."/>
            <person name="Riley R."/>
            <person name="Ohm R."/>
            <person name="Sun H."/>
            <person name="Tunlid A."/>
            <person name="Henrissat B."/>
            <person name="Grigoriev I.V."/>
            <person name="Hibbett D.S."/>
            <person name="Martin F."/>
        </authorList>
    </citation>
    <scope>NUCLEOTIDE SEQUENCE [LARGE SCALE GENOMIC DNA]</scope>
    <source>
        <strain evidence="2">Ve08.2h10</strain>
    </source>
</reference>
<proteinExistence type="predicted"/>
<gene>
    <name evidence="1" type="ORF">PAXRUDRAFT_148286</name>
</gene>
<protein>
    <submittedName>
        <fullName evidence="1">Uncharacterized protein</fullName>
    </submittedName>
</protein>
<accession>A0A0D0DL74</accession>
<dbReference type="InParanoid" id="A0A0D0DL74"/>
<dbReference type="EMBL" id="KN825327">
    <property type="protein sequence ID" value="KIK91988.1"/>
    <property type="molecule type" value="Genomic_DNA"/>
</dbReference>
<keyword evidence="2" id="KW-1185">Reference proteome</keyword>
<reference evidence="1 2" key="1">
    <citation type="submission" date="2014-04" db="EMBL/GenBank/DDBJ databases">
        <authorList>
            <consortium name="DOE Joint Genome Institute"/>
            <person name="Kuo A."/>
            <person name="Kohler A."/>
            <person name="Jargeat P."/>
            <person name="Nagy L.G."/>
            <person name="Floudas D."/>
            <person name="Copeland A."/>
            <person name="Barry K.W."/>
            <person name="Cichocki N."/>
            <person name="Veneault-Fourrey C."/>
            <person name="LaButti K."/>
            <person name="Lindquist E.A."/>
            <person name="Lipzen A."/>
            <person name="Lundell T."/>
            <person name="Morin E."/>
            <person name="Murat C."/>
            <person name="Sun H."/>
            <person name="Tunlid A."/>
            <person name="Henrissat B."/>
            <person name="Grigoriev I.V."/>
            <person name="Hibbett D.S."/>
            <person name="Martin F."/>
            <person name="Nordberg H.P."/>
            <person name="Cantor M.N."/>
            <person name="Hua S.X."/>
        </authorList>
    </citation>
    <scope>NUCLEOTIDE SEQUENCE [LARGE SCALE GENOMIC DNA]</scope>
    <source>
        <strain evidence="1 2">Ve08.2h10</strain>
    </source>
</reference>
<dbReference type="AlphaFoldDB" id="A0A0D0DL74"/>
<evidence type="ECO:0000313" key="2">
    <source>
        <dbReference type="Proteomes" id="UP000054538"/>
    </source>
</evidence>
<organism evidence="1 2">
    <name type="scientific">Paxillus rubicundulus Ve08.2h10</name>
    <dbReference type="NCBI Taxonomy" id="930991"/>
    <lineage>
        <taxon>Eukaryota</taxon>
        <taxon>Fungi</taxon>
        <taxon>Dikarya</taxon>
        <taxon>Basidiomycota</taxon>
        <taxon>Agaricomycotina</taxon>
        <taxon>Agaricomycetes</taxon>
        <taxon>Agaricomycetidae</taxon>
        <taxon>Boletales</taxon>
        <taxon>Paxilineae</taxon>
        <taxon>Paxillaceae</taxon>
        <taxon>Paxillus</taxon>
    </lineage>
</organism>
<dbReference type="Proteomes" id="UP000054538">
    <property type="component" value="Unassembled WGS sequence"/>
</dbReference>
<dbReference type="OrthoDB" id="2669721at2759"/>
<sequence>MINALLAALSNLDQTQKGPPYGAADLGDGYAILQKHNKYYIHPPNGTAQPISNFIGPDYTIPCIKRWARLLLPNGHITIPCIKRWARLLLPNGHITRCAWREKQKP</sequence>
<dbReference type="HOGENOM" id="CLU_2224073_0_0_1"/>
<name>A0A0D0DL74_9AGAM</name>